<organism evidence="1 2">
    <name type="scientific">Nonomuraea phyllanthi</name>
    <dbReference type="NCBI Taxonomy" id="2219224"/>
    <lineage>
        <taxon>Bacteria</taxon>
        <taxon>Bacillati</taxon>
        <taxon>Actinomycetota</taxon>
        <taxon>Actinomycetes</taxon>
        <taxon>Streptosporangiales</taxon>
        <taxon>Streptosporangiaceae</taxon>
        <taxon>Nonomuraea</taxon>
    </lineage>
</organism>
<gene>
    <name evidence="1" type="ORF">FH608_012975</name>
</gene>
<evidence type="ECO:0000313" key="2">
    <source>
        <dbReference type="Proteomes" id="UP000312512"/>
    </source>
</evidence>
<comment type="caution">
    <text evidence="1">The sequence shown here is derived from an EMBL/GenBank/DDBJ whole genome shotgun (WGS) entry which is preliminary data.</text>
</comment>
<dbReference type="Proteomes" id="UP000312512">
    <property type="component" value="Unassembled WGS sequence"/>
</dbReference>
<proteinExistence type="predicted"/>
<evidence type="ECO:0000313" key="1">
    <source>
        <dbReference type="EMBL" id="KAB8195275.1"/>
    </source>
</evidence>
<name>A0A5C4WPF9_9ACTN</name>
<dbReference type="AlphaFoldDB" id="A0A5C4WPF9"/>
<reference evidence="1 2" key="1">
    <citation type="submission" date="2019-10" db="EMBL/GenBank/DDBJ databases">
        <title>Nonomuraea sp. nov., isolated from Phyllanthus amarus.</title>
        <authorList>
            <person name="Klykleung N."/>
            <person name="Tanasupawat S."/>
        </authorList>
    </citation>
    <scope>NUCLEOTIDE SEQUENCE [LARGE SCALE GENOMIC DNA]</scope>
    <source>
        <strain evidence="1 2">PA1-10</strain>
    </source>
</reference>
<dbReference type="RefSeq" id="WP_139630714.1">
    <property type="nucleotide sequence ID" value="NZ_VDLX02000004.1"/>
</dbReference>
<protein>
    <submittedName>
        <fullName evidence="1">Uncharacterized protein</fullName>
    </submittedName>
</protein>
<keyword evidence="2" id="KW-1185">Reference proteome</keyword>
<dbReference type="OrthoDB" id="3536168at2"/>
<dbReference type="EMBL" id="VDLX02000004">
    <property type="protein sequence ID" value="KAB8195275.1"/>
    <property type="molecule type" value="Genomic_DNA"/>
</dbReference>
<accession>A0A5C4WPF9</accession>
<sequence length="100" mass="10423">MDTADDIMPFVCLAIDAYGGSVLARTRELAASTPEACGGRILQRLFGRGDAASRRVIERVAEAKPDDGPSRAALRLAIADALLADPCLAGEVAAMLPRVA</sequence>